<keyword evidence="2" id="KW-0472">Membrane</keyword>
<dbReference type="Proteomes" id="UP000478052">
    <property type="component" value="Unassembled WGS sequence"/>
</dbReference>
<sequence>MAGTIPGDEKQVRSRQPSQDEGSRLLGEPAEDSFCQRIKPKVSLCLGTTAVLSFMVFLFLVPFVVDPAVSRLIARYSPEPGTCALHEHVFAAGMSKCTWSSCREGCTSATTKCHQITDHMSPESLEWAGTVVRFLVNTEGCGYPPFVNCTTFALKYGHINEEDIPEINHITQPVIRELYRHGNDTSLGTPPPPIRAYPDRVVADYDWHHTIKTLVAAVVIPWTLFVLSCTVLCYWYCPALKREFMVDKRKTAAIKNENPQLVIR</sequence>
<keyword evidence="2" id="KW-0812">Transmembrane</keyword>
<dbReference type="GO" id="GO:0002028">
    <property type="term" value="P:regulation of sodium ion transport"/>
    <property type="evidence" value="ECO:0007669"/>
    <property type="project" value="TreeGrafter"/>
</dbReference>
<dbReference type="AlphaFoldDB" id="A0A6G0ZJC0"/>
<evidence type="ECO:0000256" key="1">
    <source>
        <dbReference type="SAM" id="MobiDB-lite"/>
    </source>
</evidence>
<evidence type="ECO:0000313" key="3">
    <source>
        <dbReference type="EMBL" id="KAF0771106.1"/>
    </source>
</evidence>
<accession>A0A6G0ZJC0</accession>
<dbReference type="GO" id="GO:0017080">
    <property type="term" value="F:sodium channel regulator activity"/>
    <property type="evidence" value="ECO:0007669"/>
    <property type="project" value="TreeGrafter"/>
</dbReference>
<comment type="caution">
    <text evidence="3">The sequence shown here is derived from an EMBL/GenBank/DDBJ whole genome shotgun (WGS) entry which is preliminary data.</text>
</comment>
<feature type="transmembrane region" description="Helical" evidence="2">
    <location>
        <begin position="214"/>
        <end position="237"/>
    </location>
</feature>
<dbReference type="Pfam" id="PF16972">
    <property type="entry name" value="TipE"/>
    <property type="match status" value="1"/>
</dbReference>
<dbReference type="PANTHER" id="PTHR12335:SF5">
    <property type="entry name" value="IP20336P"/>
    <property type="match status" value="1"/>
</dbReference>
<dbReference type="OrthoDB" id="8175770at2759"/>
<dbReference type="PANTHER" id="PTHR12335">
    <property type="entry name" value="TIPE PROTEIN TEMPERATURE-INDUCED PARALYTIC E"/>
    <property type="match status" value="1"/>
</dbReference>
<feature type="transmembrane region" description="Helical" evidence="2">
    <location>
        <begin position="44"/>
        <end position="65"/>
    </location>
</feature>
<feature type="region of interest" description="Disordered" evidence="1">
    <location>
        <begin position="1"/>
        <end position="26"/>
    </location>
</feature>
<dbReference type="GO" id="GO:0005886">
    <property type="term" value="C:plasma membrane"/>
    <property type="evidence" value="ECO:0007669"/>
    <property type="project" value="TreeGrafter"/>
</dbReference>
<dbReference type="EMBL" id="VUJU01000337">
    <property type="protein sequence ID" value="KAF0771106.1"/>
    <property type="molecule type" value="Genomic_DNA"/>
</dbReference>
<keyword evidence="2" id="KW-1133">Transmembrane helix</keyword>
<proteinExistence type="predicted"/>
<dbReference type="InterPro" id="IPR031578">
    <property type="entry name" value="TipE"/>
</dbReference>
<keyword evidence="4" id="KW-1185">Reference proteome</keyword>
<name>A0A6G0ZJC0_APHCR</name>
<evidence type="ECO:0000256" key="2">
    <source>
        <dbReference type="SAM" id="Phobius"/>
    </source>
</evidence>
<reference evidence="3 4" key="1">
    <citation type="submission" date="2019-08" db="EMBL/GenBank/DDBJ databases">
        <title>Whole genome of Aphis craccivora.</title>
        <authorList>
            <person name="Voronova N.V."/>
            <person name="Shulinski R.S."/>
            <person name="Bandarenka Y.V."/>
            <person name="Zhorov D.G."/>
            <person name="Warner D."/>
        </authorList>
    </citation>
    <scope>NUCLEOTIDE SEQUENCE [LARGE SCALE GENOMIC DNA]</scope>
    <source>
        <strain evidence="3">180601</strain>
        <tissue evidence="3">Whole Body</tissue>
    </source>
</reference>
<protein>
    <submittedName>
        <fullName evidence="3">Protein tipE</fullName>
    </submittedName>
</protein>
<organism evidence="3 4">
    <name type="scientific">Aphis craccivora</name>
    <name type="common">Cowpea aphid</name>
    <dbReference type="NCBI Taxonomy" id="307492"/>
    <lineage>
        <taxon>Eukaryota</taxon>
        <taxon>Metazoa</taxon>
        <taxon>Ecdysozoa</taxon>
        <taxon>Arthropoda</taxon>
        <taxon>Hexapoda</taxon>
        <taxon>Insecta</taxon>
        <taxon>Pterygota</taxon>
        <taxon>Neoptera</taxon>
        <taxon>Paraneoptera</taxon>
        <taxon>Hemiptera</taxon>
        <taxon>Sternorrhyncha</taxon>
        <taxon>Aphidomorpha</taxon>
        <taxon>Aphidoidea</taxon>
        <taxon>Aphididae</taxon>
        <taxon>Aphidini</taxon>
        <taxon>Aphis</taxon>
        <taxon>Aphis</taxon>
    </lineage>
</organism>
<evidence type="ECO:0000313" key="4">
    <source>
        <dbReference type="Proteomes" id="UP000478052"/>
    </source>
</evidence>
<gene>
    <name evidence="3" type="ORF">FWK35_00001393</name>
</gene>